<evidence type="ECO:0008006" key="4">
    <source>
        <dbReference type="Google" id="ProtNLM"/>
    </source>
</evidence>
<dbReference type="Proteomes" id="UP000007590">
    <property type="component" value="Chromosome"/>
</dbReference>
<gene>
    <name evidence="2" type="ordered locus">Solca_4379</name>
</gene>
<keyword evidence="3" id="KW-1185">Reference proteome</keyword>
<evidence type="ECO:0000256" key="1">
    <source>
        <dbReference type="SAM" id="SignalP"/>
    </source>
</evidence>
<dbReference type="KEGG" id="scn:Solca_4379"/>
<feature type="chain" id="PRO_5003615102" description="Lipoprotein" evidence="1">
    <location>
        <begin position="21"/>
        <end position="51"/>
    </location>
</feature>
<dbReference type="HOGENOM" id="CLU_3103893_0_0_10"/>
<protein>
    <recommendedName>
        <fullName evidence="4">Lipoprotein</fullName>
    </recommendedName>
</protein>
<feature type="signal peptide" evidence="1">
    <location>
        <begin position="1"/>
        <end position="20"/>
    </location>
</feature>
<accession>H8KMW6</accession>
<dbReference type="RefSeq" id="WP_014682591.1">
    <property type="nucleotide sequence ID" value="NC_017770.1"/>
</dbReference>
<proteinExistence type="predicted"/>
<organism evidence="2 3">
    <name type="scientific">Solitalea canadensis (strain ATCC 29591 / DSM 3403 / JCM 21819 / LMG 8368 / NBRC 15130 / NCIMB 12057 / USAM 9D)</name>
    <name type="common">Flexibacter canadensis</name>
    <dbReference type="NCBI Taxonomy" id="929556"/>
    <lineage>
        <taxon>Bacteria</taxon>
        <taxon>Pseudomonadati</taxon>
        <taxon>Bacteroidota</taxon>
        <taxon>Sphingobacteriia</taxon>
        <taxon>Sphingobacteriales</taxon>
        <taxon>Sphingobacteriaceae</taxon>
        <taxon>Solitalea</taxon>
    </lineage>
</organism>
<evidence type="ECO:0000313" key="3">
    <source>
        <dbReference type="Proteomes" id="UP000007590"/>
    </source>
</evidence>
<reference evidence="2" key="1">
    <citation type="submission" date="2012-02" db="EMBL/GenBank/DDBJ databases">
        <title>The complete genome of Solitalea canadensis DSM 3403.</title>
        <authorList>
            <consortium name="US DOE Joint Genome Institute (JGI-PGF)"/>
            <person name="Lucas S."/>
            <person name="Copeland A."/>
            <person name="Lapidus A."/>
            <person name="Glavina del Rio T."/>
            <person name="Dalin E."/>
            <person name="Tice H."/>
            <person name="Bruce D."/>
            <person name="Goodwin L."/>
            <person name="Pitluck S."/>
            <person name="Peters L."/>
            <person name="Ovchinnikova G."/>
            <person name="Lu M."/>
            <person name="Kyrpides N."/>
            <person name="Mavromatis K."/>
            <person name="Ivanova N."/>
            <person name="Brettin T."/>
            <person name="Detter J.C."/>
            <person name="Han C."/>
            <person name="Larimer F."/>
            <person name="Land M."/>
            <person name="Hauser L."/>
            <person name="Markowitz V."/>
            <person name="Cheng J.-F."/>
            <person name="Hugenholtz P."/>
            <person name="Woyke T."/>
            <person name="Wu D."/>
            <person name="Spring S."/>
            <person name="Schroeder M."/>
            <person name="Kopitz M."/>
            <person name="Brambilla E."/>
            <person name="Klenk H.-P."/>
            <person name="Eisen J.A."/>
        </authorList>
    </citation>
    <scope>NUCLEOTIDE SEQUENCE</scope>
    <source>
        <strain evidence="2">DSM 3403</strain>
    </source>
</reference>
<dbReference type="STRING" id="929556.Solca_4379"/>
<evidence type="ECO:0000313" key="2">
    <source>
        <dbReference type="EMBL" id="AFD09369.1"/>
    </source>
</evidence>
<name>H8KMW6_SOLCM</name>
<dbReference type="EMBL" id="CP003349">
    <property type="protein sequence ID" value="AFD09369.1"/>
    <property type="molecule type" value="Genomic_DNA"/>
</dbReference>
<keyword evidence="1" id="KW-0732">Signal</keyword>
<sequence>MKKSAVLLVLTCMLSGILFEACGRYQCPAYASGITAKPVKSKGKKKDRFKD</sequence>
<dbReference type="AlphaFoldDB" id="H8KMW6"/>